<accession>A0A8H6Y236</accession>
<keyword evidence="3" id="KW-1185">Reference proteome</keyword>
<dbReference type="EMBL" id="JACAZI010000010">
    <property type="protein sequence ID" value="KAF7350539.1"/>
    <property type="molecule type" value="Genomic_DNA"/>
</dbReference>
<feature type="region of interest" description="Disordered" evidence="1">
    <location>
        <begin position="1"/>
        <end position="21"/>
    </location>
</feature>
<evidence type="ECO:0000256" key="1">
    <source>
        <dbReference type="SAM" id="MobiDB-lite"/>
    </source>
</evidence>
<protein>
    <submittedName>
        <fullName evidence="2">Uncharacterized protein</fullName>
    </submittedName>
</protein>
<comment type="caution">
    <text evidence="2">The sequence shown here is derived from an EMBL/GenBank/DDBJ whole genome shotgun (WGS) entry which is preliminary data.</text>
</comment>
<reference evidence="2" key="1">
    <citation type="submission" date="2020-05" db="EMBL/GenBank/DDBJ databases">
        <title>Mycena genomes resolve the evolution of fungal bioluminescence.</title>
        <authorList>
            <person name="Tsai I.J."/>
        </authorList>
    </citation>
    <scope>NUCLEOTIDE SEQUENCE</scope>
    <source>
        <strain evidence="2">CCC161011</strain>
    </source>
</reference>
<evidence type="ECO:0000313" key="2">
    <source>
        <dbReference type="EMBL" id="KAF7350539.1"/>
    </source>
</evidence>
<dbReference type="Proteomes" id="UP000620124">
    <property type="component" value="Unassembled WGS sequence"/>
</dbReference>
<organism evidence="2 3">
    <name type="scientific">Mycena venus</name>
    <dbReference type="NCBI Taxonomy" id="2733690"/>
    <lineage>
        <taxon>Eukaryota</taxon>
        <taxon>Fungi</taxon>
        <taxon>Dikarya</taxon>
        <taxon>Basidiomycota</taxon>
        <taxon>Agaricomycotina</taxon>
        <taxon>Agaricomycetes</taxon>
        <taxon>Agaricomycetidae</taxon>
        <taxon>Agaricales</taxon>
        <taxon>Marasmiineae</taxon>
        <taxon>Mycenaceae</taxon>
        <taxon>Mycena</taxon>
    </lineage>
</organism>
<name>A0A8H6Y236_9AGAR</name>
<sequence>MKSQGSDQLQHKSYQSPYRGLVPGRPAEAGAVLALIAYPECHPASRIPSSLMIEVRVLPPASSVIAYPLWSHPVQTLRNCGHHSFIQVGLLSVVGPRNELNLAPIFMPESVHFSGRWEFKSGHSKLSHSSYSMVGEQQKLKTKTKVKLK</sequence>
<dbReference type="AlphaFoldDB" id="A0A8H6Y236"/>
<feature type="compositionally biased region" description="Polar residues" evidence="1">
    <location>
        <begin position="1"/>
        <end position="16"/>
    </location>
</feature>
<proteinExistence type="predicted"/>
<evidence type="ECO:0000313" key="3">
    <source>
        <dbReference type="Proteomes" id="UP000620124"/>
    </source>
</evidence>
<gene>
    <name evidence="2" type="ORF">MVEN_01359800</name>
</gene>